<dbReference type="InterPro" id="IPR036680">
    <property type="entry name" value="SPOR-like_sf"/>
</dbReference>
<dbReference type="InterPro" id="IPR002885">
    <property type="entry name" value="PPR_rpt"/>
</dbReference>
<dbReference type="PROSITE" id="PS50293">
    <property type="entry name" value="TPR_REGION"/>
    <property type="match status" value="2"/>
</dbReference>
<feature type="region of interest" description="Disordered" evidence="2">
    <location>
        <begin position="269"/>
        <end position="294"/>
    </location>
</feature>
<evidence type="ECO:0000313" key="5">
    <source>
        <dbReference type="Proteomes" id="UP000772812"/>
    </source>
</evidence>
<dbReference type="PROSITE" id="PS50005">
    <property type="entry name" value="TPR"/>
    <property type="match status" value="4"/>
</dbReference>
<dbReference type="Pfam" id="PF14559">
    <property type="entry name" value="TPR_19"/>
    <property type="match status" value="1"/>
</dbReference>
<evidence type="ECO:0000256" key="1">
    <source>
        <dbReference type="PROSITE-ProRule" id="PRU00339"/>
    </source>
</evidence>
<evidence type="ECO:0000256" key="2">
    <source>
        <dbReference type="SAM" id="MobiDB-lite"/>
    </source>
</evidence>
<name>A0ABS1GFI1_9AQUI</name>
<accession>A0ABS1GFI1</accession>
<feature type="repeat" description="TPR" evidence="1">
    <location>
        <begin position="101"/>
        <end position="133"/>
    </location>
</feature>
<dbReference type="SMART" id="SM00028">
    <property type="entry name" value="TPR"/>
    <property type="match status" value="6"/>
</dbReference>
<feature type="repeat" description="TPR" evidence="1">
    <location>
        <begin position="205"/>
        <end position="238"/>
    </location>
</feature>
<dbReference type="SUPFAM" id="SSF48452">
    <property type="entry name" value="TPR-like"/>
    <property type="match status" value="1"/>
</dbReference>
<keyword evidence="1" id="KW-0802">TPR repeat</keyword>
<proteinExistence type="predicted"/>
<keyword evidence="5" id="KW-1185">Reference proteome</keyword>
<dbReference type="Pfam" id="PF05036">
    <property type="entry name" value="SPOR"/>
    <property type="match status" value="1"/>
</dbReference>
<dbReference type="PROSITE" id="PS51724">
    <property type="entry name" value="SPOR"/>
    <property type="match status" value="1"/>
</dbReference>
<dbReference type="InterPro" id="IPR007730">
    <property type="entry name" value="SPOR-like_dom"/>
</dbReference>
<evidence type="ECO:0000259" key="3">
    <source>
        <dbReference type="PROSITE" id="PS51724"/>
    </source>
</evidence>
<dbReference type="Pfam" id="PF13181">
    <property type="entry name" value="TPR_8"/>
    <property type="match status" value="2"/>
</dbReference>
<dbReference type="PROSITE" id="PS51257">
    <property type="entry name" value="PROKAR_LIPOPROTEIN"/>
    <property type="match status" value="1"/>
</dbReference>
<gene>
    <name evidence="4" type="ORF">GWK41_00705</name>
</gene>
<dbReference type="PANTHER" id="PTHR12558:SF13">
    <property type="entry name" value="CELL DIVISION CYCLE PROTEIN 27 HOMOLOG"/>
    <property type="match status" value="1"/>
</dbReference>
<dbReference type="InterPro" id="IPR019734">
    <property type="entry name" value="TPR_rpt"/>
</dbReference>
<evidence type="ECO:0000313" key="4">
    <source>
        <dbReference type="EMBL" id="MBK3331581.1"/>
    </source>
</evidence>
<protein>
    <submittedName>
        <fullName evidence="4">Tetratricopeptide repeat protein</fullName>
    </submittedName>
</protein>
<dbReference type="Gene3D" id="3.30.70.1070">
    <property type="entry name" value="Sporulation related repeat"/>
    <property type="match status" value="1"/>
</dbReference>
<feature type="compositionally biased region" description="Basic and acidic residues" evidence="2">
    <location>
        <begin position="282"/>
        <end position="294"/>
    </location>
</feature>
<organism evidence="4 5">
    <name type="scientific">Persephonella atlantica</name>
    <dbReference type="NCBI Taxonomy" id="2699429"/>
    <lineage>
        <taxon>Bacteria</taxon>
        <taxon>Pseudomonadati</taxon>
        <taxon>Aquificota</taxon>
        <taxon>Aquificia</taxon>
        <taxon>Aquificales</taxon>
        <taxon>Hydrogenothermaceae</taxon>
        <taxon>Persephonella</taxon>
    </lineage>
</organism>
<dbReference type="Gene3D" id="1.25.40.10">
    <property type="entry name" value="Tetratricopeptide repeat domain"/>
    <property type="match status" value="2"/>
</dbReference>
<dbReference type="Proteomes" id="UP000772812">
    <property type="component" value="Unassembled WGS sequence"/>
</dbReference>
<dbReference type="PANTHER" id="PTHR12558">
    <property type="entry name" value="CELL DIVISION CYCLE 16,23,27"/>
    <property type="match status" value="1"/>
</dbReference>
<comment type="caution">
    <text evidence="4">The sequence shown here is derived from an EMBL/GenBank/DDBJ whole genome shotgun (WGS) entry which is preliminary data.</text>
</comment>
<dbReference type="RefSeq" id="WP_200672999.1">
    <property type="nucleotide sequence ID" value="NZ_JAACYA010000001.1"/>
</dbReference>
<dbReference type="InterPro" id="IPR006597">
    <property type="entry name" value="Sel1-like"/>
</dbReference>
<feature type="repeat" description="TPR" evidence="1">
    <location>
        <begin position="33"/>
        <end position="66"/>
    </location>
</feature>
<dbReference type="Pfam" id="PF01535">
    <property type="entry name" value="PPR"/>
    <property type="match status" value="1"/>
</dbReference>
<reference evidence="4 5" key="1">
    <citation type="journal article" date="2021" name="Syst. Appl. Microbiol.">
        <title>Persephonella atlantica sp. nov.: How to adapt to physico-chemical gradients in high temperature hydrothermal habitats.</title>
        <authorList>
            <person name="Francois D.X."/>
            <person name="Godfroy A."/>
            <person name="Mathien C."/>
            <person name="Aube J."/>
            <person name="Cathalot C."/>
            <person name="Lesongeur F."/>
            <person name="L'Haridon S."/>
            <person name="Philippon X."/>
            <person name="Roussel E.G."/>
        </authorList>
    </citation>
    <scope>NUCLEOTIDE SEQUENCE [LARGE SCALE GENOMIC DNA]</scope>
    <source>
        <strain evidence="4 5">MO1340</strain>
    </source>
</reference>
<dbReference type="EMBL" id="JAACYA010000001">
    <property type="protein sequence ID" value="MBK3331581.1"/>
    <property type="molecule type" value="Genomic_DNA"/>
</dbReference>
<dbReference type="SMART" id="SM00671">
    <property type="entry name" value="SEL1"/>
    <property type="match status" value="4"/>
</dbReference>
<dbReference type="InterPro" id="IPR011990">
    <property type="entry name" value="TPR-like_helical_dom_sf"/>
</dbReference>
<feature type="domain" description="SPOR" evidence="3">
    <location>
        <begin position="310"/>
        <end position="389"/>
    </location>
</feature>
<sequence>MKFVQILFTAALIILYSCAPKPYKTEEKTVQNATYYYKIGLSYLNSGNNSQALYYLSRASEIDPNNPEILNALGIAYSNVGEVEKAKEMFLKAIEKDPDRAETYTNLGTLLAKEKQYEKALWYFKKAAENPNYLKKDVAIYNIALIYRQMGNLKLYEENLKKALSYNSFLLPAYISLGELFLEEKRYDDALTVYLMAKEKGLINPQIYLGLGDVYIQLGDYEKAKEYLLKAKKLARDDDLLLIKINRLLNLTDRKIIEKTEQKIEKIPEEKETAVQPNKVVPQEKKEEEKNQSERLEIAKKTNEEKKSVIKPKIRFYVLVGRFSDENKAMEIIEKLRSKGFTPELKEETIDENTVYSVIIGYFKEYREASRFYRKKLKPLGLRGIVKFIRM</sequence>
<feature type="repeat" description="TPR" evidence="1">
    <location>
        <begin position="67"/>
        <end position="100"/>
    </location>
</feature>
<dbReference type="SUPFAM" id="SSF110997">
    <property type="entry name" value="Sporulation related repeat"/>
    <property type="match status" value="1"/>
</dbReference>